<sequence>MTYAELLNAEKQRIDNLKSNVMFKKKYTDVMIDLETLDTKPSAAILSIAAVAFNIETGNICDDVFYKKLDYRDQFDDGRTMSVDTIMWWADQDPAVRKEALGGKEKLAYALWELEGFFKRNCVIANVRVWAYSPAFDCVILNHANAGCEDLWKYYNERDARTYVNICPDVVESLQLVQTHHPVDDCLVQIEEVCAVYWVLGRAI</sequence>
<dbReference type="AlphaFoldDB" id="A0A4U0GVU7"/>
<evidence type="ECO:0000313" key="3">
    <source>
        <dbReference type="Proteomes" id="UP000309872"/>
    </source>
</evidence>
<dbReference type="GO" id="GO:0003676">
    <property type="term" value="F:nucleic acid binding"/>
    <property type="evidence" value="ECO:0007669"/>
    <property type="project" value="InterPro"/>
</dbReference>
<proteinExistence type="predicted"/>
<dbReference type="Pfam" id="PF16473">
    <property type="entry name" value="Rv2179c-like"/>
    <property type="match status" value="1"/>
</dbReference>
<gene>
    <name evidence="2" type="ORF">FAZ19_19795</name>
</gene>
<dbReference type="EMBL" id="SUKA01000007">
    <property type="protein sequence ID" value="TJY62714.1"/>
    <property type="molecule type" value="Genomic_DNA"/>
</dbReference>
<evidence type="ECO:0000313" key="2">
    <source>
        <dbReference type="EMBL" id="TJY62714.1"/>
    </source>
</evidence>
<name>A0A4U0GVU7_9SPHI</name>
<dbReference type="SUPFAM" id="SSF53098">
    <property type="entry name" value="Ribonuclease H-like"/>
    <property type="match status" value="1"/>
</dbReference>
<dbReference type="OrthoDB" id="256590at2"/>
<dbReference type="RefSeq" id="WP_136822501.1">
    <property type="nucleotide sequence ID" value="NZ_BMJX01000007.1"/>
</dbReference>
<dbReference type="InterPro" id="IPR036397">
    <property type="entry name" value="RNaseH_sf"/>
</dbReference>
<evidence type="ECO:0000259" key="1">
    <source>
        <dbReference type="Pfam" id="PF16473"/>
    </source>
</evidence>
<comment type="caution">
    <text evidence="2">The sequence shown here is derived from an EMBL/GenBank/DDBJ whole genome shotgun (WGS) entry which is preliminary data.</text>
</comment>
<feature type="domain" description="3'-5' exoribonuclease Rv2179c-like" evidence="1">
    <location>
        <begin position="29"/>
        <end position="193"/>
    </location>
</feature>
<dbReference type="Gene3D" id="3.30.420.10">
    <property type="entry name" value="Ribonuclease H-like superfamily/Ribonuclease H"/>
    <property type="match status" value="1"/>
</dbReference>
<dbReference type="InterPro" id="IPR012337">
    <property type="entry name" value="RNaseH-like_sf"/>
</dbReference>
<keyword evidence="3" id="KW-1185">Reference proteome</keyword>
<dbReference type="InterPro" id="IPR033390">
    <property type="entry name" value="Rv2179c-like"/>
</dbReference>
<protein>
    <submittedName>
        <fullName evidence="2">3'-5' exoribonuclease</fullName>
    </submittedName>
</protein>
<accession>A0A4U0GVU7</accession>
<reference evidence="2 3" key="1">
    <citation type="submission" date="2019-04" db="EMBL/GenBank/DDBJ databases">
        <title>Sphingobacterium olei sp. nov., isolated from oil-contaminated soil.</title>
        <authorList>
            <person name="Liu B."/>
        </authorList>
    </citation>
    <scope>NUCLEOTIDE SEQUENCE [LARGE SCALE GENOMIC DNA]</scope>
    <source>
        <strain evidence="2 3">Y3L14</strain>
    </source>
</reference>
<organism evidence="2 3">
    <name type="scientific">Sphingobacterium alkalisoli</name>
    <dbReference type="NCBI Taxonomy" id="1874115"/>
    <lineage>
        <taxon>Bacteria</taxon>
        <taxon>Pseudomonadati</taxon>
        <taxon>Bacteroidota</taxon>
        <taxon>Sphingobacteriia</taxon>
        <taxon>Sphingobacteriales</taxon>
        <taxon>Sphingobacteriaceae</taxon>
        <taxon>Sphingobacterium</taxon>
    </lineage>
</organism>
<dbReference type="Proteomes" id="UP000309872">
    <property type="component" value="Unassembled WGS sequence"/>
</dbReference>